<dbReference type="OrthoDB" id="267661at2"/>
<feature type="signal peptide" evidence="2">
    <location>
        <begin position="1"/>
        <end position="30"/>
    </location>
</feature>
<gene>
    <name evidence="3" type="ORF">MFFC18_50000</name>
</gene>
<keyword evidence="1" id="KW-0812">Transmembrane</keyword>
<dbReference type="STRING" id="980251.GCA_001642875_01378"/>
<feature type="transmembrane region" description="Helical" evidence="1">
    <location>
        <begin position="428"/>
        <end position="446"/>
    </location>
</feature>
<keyword evidence="2" id="KW-0732">Signal</keyword>
<accession>A0A5B9PEE3</accession>
<evidence type="ECO:0000313" key="4">
    <source>
        <dbReference type="Proteomes" id="UP000322214"/>
    </source>
</evidence>
<evidence type="ECO:0000313" key="3">
    <source>
        <dbReference type="EMBL" id="QEG25077.1"/>
    </source>
</evidence>
<evidence type="ECO:0008006" key="5">
    <source>
        <dbReference type="Google" id="ProtNLM"/>
    </source>
</evidence>
<evidence type="ECO:0000256" key="2">
    <source>
        <dbReference type="SAM" id="SignalP"/>
    </source>
</evidence>
<dbReference type="AlphaFoldDB" id="A0A5B9PEE3"/>
<sequence precursor="true">MPQLSQFKFAIGRIVILSLLAFLAFSSSLAADEVQESPIEVSVGVGGYAKLGHWVPVQFKITGRTSAENATQFRVNVLDGDDTPSSIVGPLVKTENGFQGVMQFGRTYGDASFELLDDNGEVLDSVSTQILKDNNSFMKLLPATSRLLACVEPEPKGAASIAPSFSAAFAGGVTDDDRVASIESLIDLPQIGIAYESCESLILLANDSQWISRANADSLDAIETWVRNGGNFVIVSAADQGSLFQSGGLLERFSPGTVVGAAELDSSRRLEEFCSSKEPYLLRSDTMKVLKIENANGRVALGQGSVPLIIRRALGLGEITFVAFDPTKEQFRNWKASSRFMQSVMKLRTGDESTQSTNDARSGAGLAVRHSGYDDLVGQMKVPLERFTSLRFIPFALIAFLIALYILCIGVGDWFLVGRVFKKHELTWVTFPLLAALFCGIAWYAAKASRPATIQLNQVELIDIDSISDHVRTTAWANLYSPNGRTVDLSLEAGDVASDRDLVLESSRLTWLGLPGDGLGGMLNRANPGLYRTGYVQKLIPMQSNPTELSVDMKSVELQVSSTRPLFGQWNGRFDGRITSRLRMTDRLEGTFTNPFDVPLKDCRVFYRGLVYVVGKSIPADGDIDIGSETVEKTVRSYLTRRNRREDDKNKSQSVAWDPRDVNLSRIMQMMMFYHSSGGSSYTGLSHSYHDFIEMTPQSLMDRAIVVGRLEDRVSTIEIDGKNADEFYDSSLTMVRVLLPVEQKND</sequence>
<organism evidence="3 4">
    <name type="scientific">Mariniblastus fucicola</name>
    <dbReference type="NCBI Taxonomy" id="980251"/>
    <lineage>
        <taxon>Bacteria</taxon>
        <taxon>Pseudomonadati</taxon>
        <taxon>Planctomycetota</taxon>
        <taxon>Planctomycetia</taxon>
        <taxon>Pirellulales</taxon>
        <taxon>Pirellulaceae</taxon>
        <taxon>Mariniblastus</taxon>
    </lineage>
</organism>
<feature type="chain" id="PRO_5022850361" description="DUF4350 domain-containing protein" evidence="2">
    <location>
        <begin position="31"/>
        <end position="746"/>
    </location>
</feature>
<dbReference type="RefSeq" id="WP_075084180.1">
    <property type="nucleotide sequence ID" value="NZ_CP042912.1"/>
</dbReference>
<dbReference type="Proteomes" id="UP000322214">
    <property type="component" value="Chromosome"/>
</dbReference>
<feature type="transmembrane region" description="Helical" evidence="1">
    <location>
        <begin position="392"/>
        <end position="416"/>
    </location>
</feature>
<dbReference type="EMBL" id="CP042912">
    <property type="protein sequence ID" value="QEG25077.1"/>
    <property type="molecule type" value="Genomic_DNA"/>
</dbReference>
<keyword evidence="4" id="KW-1185">Reference proteome</keyword>
<evidence type="ECO:0000256" key="1">
    <source>
        <dbReference type="SAM" id="Phobius"/>
    </source>
</evidence>
<keyword evidence="1" id="KW-0472">Membrane</keyword>
<dbReference type="KEGG" id="mff:MFFC18_50000"/>
<proteinExistence type="predicted"/>
<name>A0A5B9PEE3_9BACT</name>
<protein>
    <recommendedName>
        <fullName evidence="5">DUF4350 domain-containing protein</fullName>
    </recommendedName>
</protein>
<keyword evidence="1" id="KW-1133">Transmembrane helix</keyword>
<reference evidence="3 4" key="1">
    <citation type="submission" date="2019-08" db="EMBL/GenBank/DDBJ databases">
        <title>Deep-cultivation of Planctomycetes and their phenomic and genomic characterization uncovers novel biology.</title>
        <authorList>
            <person name="Wiegand S."/>
            <person name="Jogler M."/>
            <person name="Boedeker C."/>
            <person name="Pinto D."/>
            <person name="Vollmers J."/>
            <person name="Rivas-Marin E."/>
            <person name="Kohn T."/>
            <person name="Peeters S.H."/>
            <person name="Heuer A."/>
            <person name="Rast P."/>
            <person name="Oberbeckmann S."/>
            <person name="Bunk B."/>
            <person name="Jeske O."/>
            <person name="Meyerdierks A."/>
            <person name="Storesund J.E."/>
            <person name="Kallscheuer N."/>
            <person name="Luecker S."/>
            <person name="Lage O.M."/>
            <person name="Pohl T."/>
            <person name="Merkel B.J."/>
            <person name="Hornburger P."/>
            <person name="Mueller R.-W."/>
            <person name="Bruemmer F."/>
            <person name="Labrenz M."/>
            <person name="Spormann A.M."/>
            <person name="Op den Camp H."/>
            <person name="Overmann J."/>
            <person name="Amann R."/>
            <person name="Jetten M.S.M."/>
            <person name="Mascher T."/>
            <person name="Medema M.H."/>
            <person name="Devos D.P."/>
            <person name="Kaster A.-K."/>
            <person name="Ovreas L."/>
            <person name="Rohde M."/>
            <person name="Galperin M.Y."/>
            <person name="Jogler C."/>
        </authorList>
    </citation>
    <scope>NUCLEOTIDE SEQUENCE [LARGE SCALE GENOMIC DNA]</scope>
    <source>
        <strain evidence="3 4">FC18</strain>
    </source>
</reference>